<dbReference type="PANTHER" id="PTHR46282">
    <property type="entry name" value="LEUCINE-RICH MELANOCYTE DIFFERENTIATION-ASSOCIATED PROTEIN"/>
    <property type="match status" value="1"/>
</dbReference>
<dbReference type="EMBL" id="GBHO01005113">
    <property type="protein sequence ID" value="JAG38491.1"/>
    <property type="molecule type" value="Transcribed_RNA"/>
</dbReference>
<feature type="non-terminal residue" evidence="1">
    <location>
        <position position="1"/>
    </location>
</feature>
<sequence length="253" mass="29095">SWFTESVKTRDKLEKYALTMQKFGCPLNVPKMPISFINEEESKLNYVSHDATHIPPVLHRLYGSKVTSLDMSYNALTHLRGLELFINLEELVLDSNQLDDCTIFPVLRNLHTVSVNNNKITNLERFLSQMKICAPNIKYLSMLGNPACPSPLTHNDKDEMDYKRYRCYVLYCLPGLNFLDSSVVRNDEREEGLKRGVYMKIARPQYKAQAIKIEQQILVGKYSPLPPSPTKKNRGVYSKIINTTVFIRKVTDS</sequence>
<evidence type="ECO:0008006" key="2">
    <source>
        <dbReference type="Google" id="ProtNLM"/>
    </source>
</evidence>
<protein>
    <recommendedName>
        <fullName evidence="2">Leucine-rich melanocyte differentiation-associated protein</fullName>
    </recommendedName>
</protein>
<dbReference type="InterPro" id="IPR032675">
    <property type="entry name" value="LRR_dom_sf"/>
</dbReference>
<dbReference type="FunFam" id="3.80.10.10:FF:000695">
    <property type="entry name" value="leucine-rich melanocyte differentiation-associated protein"/>
    <property type="match status" value="1"/>
</dbReference>
<dbReference type="Gene3D" id="3.80.10.10">
    <property type="entry name" value="Ribonuclease Inhibitor"/>
    <property type="match status" value="1"/>
</dbReference>
<organism evidence="1">
    <name type="scientific">Lygus hesperus</name>
    <name type="common">Western plant bug</name>
    <dbReference type="NCBI Taxonomy" id="30085"/>
    <lineage>
        <taxon>Eukaryota</taxon>
        <taxon>Metazoa</taxon>
        <taxon>Ecdysozoa</taxon>
        <taxon>Arthropoda</taxon>
        <taxon>Hexapoda</taxon>
        <taxon>Insecta</taxon>
        <taxon>Pterygota</taxon>
        <taxon>Neoptera</taxon>
        <taxon>Paraneoptera</taxon>
        <taxon>Hemiptera</taxon>
        <taxon>Heteroptera</taxon>
        <taxon>Panheteroptera</taxon>
        <taxon>Cimicomorpha</taxon>
        <taxon>Miridae</taxon>
        <taxon>Mirini</taxon>
        <taxon>Lygus</taxon>
    </lineage>
</organism>
<accession>A0A0A9Z3P7</accession>
<name>A0A0A9Z3P7_LYGHE</name>
<proteinExistence type="predicted"/>
<evidence type="ECO:0000313" key="1">
    <source>
        <dbReference type="EMBL" id="JAG38491.1"/>
    </source>
</evidence>
<gene>
    <name evidence="1" type="ORF">CM83_63716</name>
</gene>
<dbReference type="PANTHER" id="PTHR46282:SF2">
    <property type="entry name" value="LEUCINE-RICH MELANOCYTE DIFFERENTIATION-ASSOCIATED PROTEIN"/>
    <property type="match status" value="1"/>
</dbReference>
<dbReference type="SUPFAM" id="SSF52058">
    <property type="entry name" value="L domain-like"/>
    <property type="match status" value="1"/>
</dbReference>
<reference evidence="1" key="2">
    <citation type="submission" date="2014-07" db="EMBL/GenBank/DDBJ databases">
        <authorList>
            <person name="Hull J."/>
        </authorList>
    </citation>
    <scope>NUCLEOTIDE SEQUENCE</scope>
</reference>
<dbReference type="InterPro" id="IPR043313">
    <property type="entry name" value="LRMDA"/>
</dbReference>
<dbReference type="AlphaFoldDB" id="A0A0A9Z3P7"/>
<reference evidence="1" key="1">
    <citation type="journal article" date="2014" name="PLoS ONE">
        <title>Transcriptome-Based Identification of ABC Transporters in the Western Tarnished Plant Bug Lygus hesperus.</title>
        <authorList>
            <person name="Hull J.J."/>
            <person name="Chaney K."/>
            <person name="Geib S.M."/>
            <person name="Fabrick J.A."/>
            <person name="Brent C.S."/>
            <person name="Walsh D."/>
            <person name="Lavine L.C."/>
        </authorList>
    </citation>
    <scope>NUCLEOTIDE SEQUENCE</scope>
</reference>